<dbReference type="GO" id="GO:0000785">
    <property type="term" value="C:chromatin"/>
    <property type="evidence" value="ECO:0000318"/>
    <property type="project" value="GO_Central"/>
</dbReference>
<proteinExistence type="inferred from homology"/>
<keyword evidence="4" id="KW-0539">Nucleus</keyword>
<protein>
    <recommendedName>
        <fullName evidence="12">RING-type domain-containing protein</fullName>
    </recommendedName>
</protein>
<evidence type="ECO:0000256" key="3">
    <source>
        <dbReference type="ARBA" id="ARBA00022723"/>
    </source>
</evidence>
<feature type="compositionally biased region" description="Acidic residues" evidence="7">
    <location>
        <begin position="102"/>
        <end position="112"/>
    </location>
</feature>
<dbReference type="eggNOG" id="KOG1356">
    <property type="taxonomic scope" value="Eukaryota"/>
</dbReference>
<dbReference type="Gene3D" id="2.60.120.650">
    <property type="entry name" value="Cupin"/>
    <property type="match status" value="1"/>
</dbReference>
<evidence type="ECO:0000259" key="9">
    <source>
        <dbReference type="PROSITE" id="PS51667"/>
    </source>
</evidence>
<dbReference type="PROSITE" id="PS50089">
    <property type="entry name" value="ZF_RING_2"/>
    <property type="match status" value="1"/>
</dbReference>
<dbReference type="Pfam" id="PF08879">
    <property type="entry name" value="WRC"/>
    <property type="match status" value="1"/>
</dbReference>
<evidence type="ECO:0000256" key="6">
    <source>
        <dbReference type="PROSITE-ProRule" id="PRU01002"/>
    </source>
</evidence>
<dbReference type="InterPro" id="IPR003347">
    <property type="entry name" value="JmjC_dom"/>
</dbReference>
<name>W1PNW4_AMBTC</name>
<feature type="region of interest" description="Disordered" evidence="7">
    <location>
        <begin position="45"/>
        <end position="194"/>
    </location>
</feature>
<evidence type="ECO:0000256" key="1">
    <source>
        <dbReference type="ARBA" id="ARBA00004123"/>
    </source>
</evidence>
<dbReference type="EMBL" id="KI392980">
    <property type="protein sequence ID" value="ERN09421.1"/>
    <property type="molecule type" value="Genomic_DNA"/>
</dbReference>
<feature type="region of interest" description="Disordered" evidence="7">
    <location>
        <begin position="1169"/>
        <end position="1211"/>
    </location>
</feature>
<dbReference type="SUPFAM" id="SSF51197">
    <property type="entry name" value="Clavaminate synthase-like"/>
    <property type="match status" value="1"/>
</dbReference>
<dbReference type="GO" id="GO:0000118">
    <property type="term" value="C:histone deacetylase complex"/>
    <property type="evidence" value="ECO:0000318"/>
    <property type="project" value="GO_Central"/>
</dbReference>
<dbReference type="GO" id="GO:0032454">
    <property type="term" value="F:histone H3K9 demethylase activity"/>
    <property type="evidence" value="ECO:0000318"/>
    <property type="project" value="GO_Central"/>
</dbReference>
<dbReference type="GO" id="GO:0003712">
    <property type="term" value="F:transcription coregulator activity"/>
    <property type="evidence" value="ECO:0000318"/>
    <property type="project" value="GO_Central"/>
</dbReference>
<evidence type="ECO:0000313" key="11">
    <source>
        <dbReference type="Proteomes" id="UP000017836"/>
    </source>
</evidence>
<feature type="compositionally biased region" description="Basic residues" evidence="7">
    <location>
        <begin position="49"/>
        <end position="61"/>
    </location>
</feature>
<comment type="caution">
    <text evidence="6">Lacks conserved residue(s) required for the propagation of feature annotation.</text>
</comment>
<evidence type="ECO:0000256" key="2">
    <source>
        <dbReference type="ARBA" id="ARBA00006801"/>
    </source>
</evidence>
<dbReference type="InterPro" id="IPR001841">
    <property type="entry name" value="Znf_RING"/>
</dbReference>
<dbReference type="AlphaFoldDB" id="W1PNW4"/>
<dbReference type="GO" id="GO:0006357">
    <property type="term" value="P:regulation of transcription by RNA polymerase II"/>
    <property type="evidence" value="ECO:0000318"/>
    <property type="project" value="GO_Central"/>
</dbReference>
<dbReference type="GO" id="GO:0031490">
    <property type="term" value="F:chromatin DNA binding"/>
    <property type="evidence" value="ECO:0000318"/>
    <property type="project" value="GO_Central"/>
</dbReference>
<feature type="domain" description="WRC" evidence="9">
    <location>
        <begin position="10"/>
        <end position="54"/>
    </location>
</feature>
<dbReference type="PANTHER" id="PTHR12549">
    <property type="entry name" value="JMJC DOMAIN-CONTAINING HISTONE DEMETHYLATION PROTEIN"/>
    <property type="match status" value="1"/>
</dbReference>
<gene>
    <name evidence="10" type="ORF">AMTR_s00029p00058110</name>
</gene>
<keyword evidence="3" id="KW-0479">Metal-binding</keyword>
<reference evidence="11" key="1">
    <citation type="journal article" date="2013" name="Science">
        <title>The Amborella genome and the evolution of flowering plants.</title>
        <authorList>
            <consortium name="Amborella Genome Project"/>
        </authorList>
    </citation>
    <scope>NUCLEOTIDE SEQUENCE [LARGE SCALE GENOMIC DNA]</scope>
</reference>
<feature type="compositionally biased region" description="Gly residues" evidence="7">
    <location>
        <begin position="1169"/>
        <end position="1185"/>
    </location>
</feature>
<evidence type="ECO:0000256" key="5">
    <source>
        <dbReference type="PROSITE-ProRule" id="PRU00175"/>
    </source>
</evidence>
<dbReference type="PROSITE" id="PS51667">
    <property type="entry name" value="WRC"/>
    <property type="match status" value="1"/>
</dbReference>
<dbReference type="GO" id="GO:0008270">
    <property type="term" value="F:zinc ion binding"/>
    <property type="evidence" value="ECO:0007669"/>
    <property type="project" value="UniProtKB-KW"/>
</dbReference>
<keyword evidence="5" id="KW-0862">Zinc</keyword>
<evidence type="ECO:0000259" key="8">
    <source>
        <dbReference type="PROSITE" id="PS50089"/>
    </source>
</evidence>
<dbReference type="Gramene" id="ERN09421">
    <property type="protein sequence ID" value="ERN09421"/>
    <property type="gene ID" value="AMTR_s00029p00058110"/>
</dbReference>
<sequence>MVEDGISFEPSEELRCKRSDGKSWRCRNWRIESKSYCQEHYLATLKQFSSKKKGKRKRKARAQKENGAANSPSSSMKKRRGEGDLMQNGAENSLSRKRSTESDESSEEVMETDDLRRAKKKPKKKQGGDNDMAFRAEKRPNLNQKMALRKRKKTKMKEEEEEESECEKLAEPSSRRSNHKNSGPKNEGGSSHIEPKMEFAALSYSRRKTRSQNKEQCPVKIPQRKPNPYSNMCHQCQRNDNGRVVRCTKCGRKRYCIPCLTRWYPQLSEESIAEACPVCRENCNCKACLRLYKSRQSHLKEISKEDKIRHLHYLVHKVFPLLKLTHQEQELEKETEAAIQGVSPSELQIKQAVCHNDERLYCDNCNTSIVDLHRSCRNCSYDLCLKCCRELREGLRPQGGEVDTFEYASRGRPYLHGDDPQNVTKMKLESTDPRSSSWNEDNFALEWEADSRGRISCPRKKILGCGYCLLDLRCIFEGDGLSDLLVKAEDVANNYISLGMSNTTVRCSCFSESGQLADSEKMLRRAAGREESDDNYIYCPTARDVHDGELEHFQMHWTKGEPVIVRNVLDGTLGLSWEPMVMYRAFREKPGSRTGKVVLDVTAIDCLDWCEVDIGIHQFFRGYMEGRAHHNDWPDMLKLKDWPPANFFEELLPRHGAEFISALPFQEYTNPKCGILNLAAKLPEKSLKPDLGPKTYIAYGIFDELGRGDSVTKLHCDMSDAVNVLTHTAEVHRSSEQLSKIEKIKKKHKAQDEREGLSFCLLNEEKVDEVNGKQSLKEKKRMGIAAGKSLVCTNGESFCSDTTMANITPETNEEHGDGFRDKKELPGITINEKLDAGTRGQEEVDSDLFDRKTEISEVIGLDSGKEKGEFIFRVCKTETNGEVDVGTETHDNGEAGFSGIKSENIGADARSDGINCEGGSGGDGLEVIKDVGRGKEEQKDVHANEEAAGFCVTKVKHNENLDVGAMQLREEKCSSRDEEASLSNIKTEYIEVGAGTGSEGVKCEGGSGGDGLEEMKDIGQGKEEQKDVRANEEATGFCVTKVKHNENLDVGAMQLREEKCSSHDEETNLFNIKAEYIEVGAGTGSDGINCEGGSGGDGLEVMKDVGRGKEEQKDEHPNEEAAGFCVTKVNHNENLDVGAMQLREEKCSSHDEETSLSNIKTECIEVGAGTGSHGMNSEGGSGGDGLEVMKDVGQGKEEQKDVHANEEAAGL</sequence>
<evidence type="ECO:0000256" key="4">
    <source>
        <dbReference type="ARBA" id="ARBA00023242"/>
    </source>
</evidence>
<comment type="subcellular location">
    <subcellularLocation>
        <location evidence="1">Nucleus</location>
    </subcellularLocation>
</comment>
<feature type="compositionally biased region" description="Basic and acidic residues" evidence="7">
    <location>
        <begin position="126"/>
        <end position="140"/>
    </location>
</feature>
<comment type="similarity">
    <text evidence="2">Belongs to the JARID1 histone demethylase family.</text>
</comment>
<feature type="compositionally biased region" description="Basic and acidic residues" evidence="7">
    <location>
        <begin position="1187"/>
        <end position="1211"/>
    </location>
</feature>
<evidence type="ECO:0008006" key="12">
    <source>
        <dbReference type="Google" id="ProtNLM"/>
    </source>
</evidence>
<organism evidence="10 11">
    <name type="scientific">Amborella trichopoda</name>
    <dbReference type="NCBI Taxonomy" id="13333"/>
    <lineage>
        <taxon>Eukaryota</taxon>
        <taxon>Viridiplantae</taxon>
        <taxon>Streptophyta</taxon>
        <taxon>Embryophyta</taxon>
        <taxon>Tracheophyta</taxon>
        <taxon>Spermatophyta</taxon>
        <taxon>Magnoliopsida</taxon>
        <taxon>Amborellales</taxon>
        <taxon>Amborellaceae</taxon>
        <taxon>Amborella</taxon>
    </lineage>
</organism>
<evidence type="ECO:0000313" key="10">
    <source>
        <dbReference type="EMBL" id="ERN09421.1"/>
    </source>
</evidence>
<dbReference type="Proteomes" id="UP000017836">
    <property type="component" value="Unassembled WGS sequence"/>
</dbReference>
<dbReference type="SMART" id="SM00558">
    <property type="entry name" value="JmjC"/>
    <property type="match status" value="1"/>
</dbReference>
<dbReference type="PANTHER" id="PTHR12549:SF11">
    <property type="entry name" value="LYSINE-SPECIFIC DEMETHYLASE JMJ25"/>
    <property type="match status" value="1"/>
</dbReference>
<evidence type="ECO:0000256" key="7">
    <source>
        <dbReference type="SAM" id="MobiDB-lite"/>
    </source>
</evidence>
<keyword evidence="5" id="KW-0863">Zinc-finger</keyword>
<accession>W1PNW4</accession>
<dbReference type="InterPro" id="IPR014977">
    <property type="entry name" value="WRC_dom"/>
</dbReference>
<dbReference type="HOGENOM" id="CLU_269753_0_0_1"/>
<keyword evidence="11" id="KW-1185">Reference proteome</keyword>
<feature type="domain" description="RING-type" evidence="8">
    <location>
        <begin position="233"/>
        <end position="280"/>
    </location>
</feature>
<dbReference type="InterPro" id="IPR045109">
    <property type="entry name" value="LSDs-like"/>
</dbReference>